<dbReference type="RefSeq" id="WP_110987815.1">
    <property type="nucleotide sequence ID" value="NZ_CAWNWM010000015.1"/>
</dbReference>
<dbReference type="GO" id="GO:0043814">
    <property type="term" value="F:phospholactate guanylyltransferase activity"/>
    <property type="evidence" value="ECO:0007669"/>
    <property type="project" value="UniProtKB-EC"/>
</dbReference>
<proteinExistence type="predicted"/>
<gene>
    <name evidence="1" type="primary">cofC_2</name>
    <name evidence="1" type="ORF">C1752_05007</name>
</gene>
<dbReference type="EMBL" id="PQWO01000015">
    <property type="protein sequence ID" value="PZD71663.1"/>
    <property type="molecule type" value="Genomic_DNA"/>
</dbReference>
<dbReference type="InterPro" id="IPR018641">
    <property type="entry name" value="Trfase_1_rSAM/seldom-assoc"/>
</dbReference>
<dbReference type="EC" id="2.7.7.68" evidence="1"/>
<organism evidence="1 2">
    <name type="scientific">Acaryochloris thomasi RCC1774</name>
    <dbReference type="NCBI Taxonomy" id="1764569"/>
    <lineage>
        <taxon>Bacteria</taxon>
        <taxon>Bacillati</taxon>
        <taxon>Cyanobacteriota</taxon>
        <taxon>Cyanophyceae</taxon>
        <taxon>Acaryochloridales</taxon>
        <taxon>Acaryochloridaceae</taxon>
        <taxon>Acaryochloris</taxon>
        <taxon>Acaryochloris thomasi</taxon>
    </lineage>
</organism>
<dbReference type="PANTHER" id="PTHR36529:SF1">
    <property type="entry name" value="GLYCOSYLTRANSFERASE"/>
    <property type="match status" value="1"/>
</dbReference>
<dbReference type="AlphaFoldDB" id="A0A2W1JCJ5"/>
<dbReference type="Pfam" id="PF09837">
    <property type="entry name" value="DUF2064"/>
    <property type="match status" value="1"/>
</dbReference>
<dbReference type="OrthoDB" id="9810303at2"/>
<evidence type="ECO:0000313" key="2">
    <source>
        <dbReference type="Proteomes" id="UP000248857"/>
    </source>
</evidence>
<protein>
    <submittedName>
        <fullName evidence="1">2-phospho-L-lactate guanylyltransferase</fullName>
        <ecNumber evidence="1">2.7.7.68</ecNumber>
    </submittedName>
</protein>
<keyword evidence="2" id="KW-1185">Reference proteome</keyword>
<dbReference type="Gene3D" id="3.90.550.10">
    <property type="entry name" value="Spore Coat Polysaccharide Biosynthesis Protein SpsA, Chain A"/>
    <property type="match status" value="1"/>
</dbReference>
<accession>A0A2W1JCJ5</accession>
<keyword evidence="1" id="KW-0548">Nucleotidyltransferase</keyword>
<comment type="caution">
    <text evidence="1">The sequence shown here is derived from an EMBL/GenBank/DDBJ whole genome shotgun (WGS) entry which is preliminary data.</text>
</comment>
<name>A0A2W1JCJ5_9CYAN</name>
<evidence type="ECO:0000313" key="1">
    <source>
        <dbReference type="EMBL" id="PZD71663.1"/>
    </source>
</evidence>
<keyword evidence="1" id="KW-0808">Transferase</keyword>
<reference evidence="1 2" key="1">
    <citation type="journal article" date="2018" name="Sci. Rep.">
        <title>A novel species of the marine cyanobacterium Acaryochloris with a unique pigment content and lifestyle.</title>
        <authorList>
            <person name="Partensky F."/>
            <person name="Six C."/>
            <person name="Ratin M."/>
            <person name="Garczarek L."/>
            <person name="Vaulot D."/>
            <person name="Probert I."/>
            <person name="Calteau A."/>
            <person name="Gourvil P."/>
            <person name="Marie D."/>
            <person name="Grebert T."/>
            <person name="Bouchier C."/>
            <person name="Le Panse S."/>
            <person name="Gachenot M."/>
            <person name="Rodriguez F."/>
            <person name="Garrido J.L."/>
        </authorList>
    </citation>
    <scope>NUCLEOTIDE SEQUENCE [LARGE SCALE GENOMIC DNA]</scope>
    <source>
        <strain evidence="1 2">RCC1774</strain>
    </source>
</reference>
<dbReference type="Proteomes" id="UP000248857">
    <property type="component" value="Unassembled WGS sequence"/>
</dbReference>
<dbReference type="SUPFAM" id="SSF53448">
    <property type="entry name" value="Nucleotide-diphospho-sugar transferases"/>
    <property type="match status" value="1"/>
</dbReference>
<dbReference type="PANTHER" id="PTHR36529">
    <property type="entry name" value="SLL1095 PROTEIN"/>
    <property type="match status" value="1"/>
</dbReference>
<sequence>MNDLSTQSISASLPVQGKACVLMFVKAPYPGKVKTRLGKTIGNERAAELYTYFAQDVLVTLCQLPVIPLIFFAPDDARLQIAEWLKGQQYYPQQGKALGDRMSHAFNRCFELGYEQALIVGSDSPDLPLNYLQTALEQLAAGQVVLGPSEDGGYYALGFTAENYCPQVFQGIEWSTEKVRSQTLRILEHHARPIYELPTWYDIDTLNELQRFYQQNQQGQQSQSMAYLSRHQHDIFERCRT</sequence>
<dbReference type="InterPro" id="IPR029044">
    <property type="entry name" value="Nucleotide-diphossugar_trans"/>
</dbReference>
<dbReference type="NCBIfam" id="TIGR04282">
    <property type="entry name" value="glyco_like_cofC"/>
    <property type="match status" value="1"/>
</dbReference>